<sequence length="305" mass="32862">MTRVAVTGGSGKLGRAVVAELLAHGYDVVVLDRQRAPQHDPRAAFLSIDLTDYGQVAEALTAVDDRYSSIDAVAHLAAIPAPGILTNSATFANNVPSSYNVFAAAQAAGIDNIVWASSETVLGLPFLQSPPPSFPVDEEYTVRPQSTYSLGKALEEEMARHFTRWNPSLKLIGLRFSNVMEPADYAAFPAFADDPASRAWNAWGYIDARDGAQAVRLALESTLTGFEAFIIASADTVLEAPSAELAARFFPDVPFTRDVYGTETLLSIDKAKRMLWYSPRHSWRDEVAGTPGANETPRAGGVTTP</sequence>
<reference evidence="6" key="1">
    <citation type="submission" date="2024-05" db="EMBL/GenBank/DDBJ databases">
        <title>Herbiconiux sp. A18JL235.</title>
        <authorList>
            <person name="Zhang G."/>
        </authorList>
    </citation>
    <scope>NUCLEOTIDE SEQUENCE</scope>
    <source>
        <strain evidence="6">A18JL235</strain>
    </source>
</reference>
<evidence type="ECO:0000256" key="4">
    <source>
        <dbReference type="SAM" id="MobiDB-lite"/>
    </source>
</evidence>
<evidence type="ECO:0000313" key="6">
    <source>
        <dbReference type="EMBL" id="XDI06113.1"/>
    </source>
</evidence>
<dbReference type="Gene3D" id="3.40.50.720">
    <property type="entry name" value="NAD(P)-binding Rossmann-like Domain"/>
    <property type="match status" value="1"/>
</dbReference>
<dbReference type="PANTHER" id="PTHR43103:SF5">
    <property type="entry name" value="4-EPIMERASE, PUTATIVE (AFU_ORTHOLOGUE AFUA_7G00360)-RELATED"/>
    <property type="match status" value="1"/>
</dbReference>
<dbReference type="Pfam" id="PF01370">
    <property type="entry name" value="Epimerase"/>
    <property type="match status" value="1"/>
</dbReference>
<dbReference type="RefSeq" id="WP_368498502.1">
    <property type="nucleotide sequence ID" value="NZ_CP162511.1"/>
</dbReference>
<evidence type="ECO:0000256" key="2">
    <source>
        <dbReference type="ARBA" id="ARBA00023002"/>
    </source>
</evidence>
<dbReference type="PANTHER" id="PTHR43103">
    <property type="entry name" value="NUCLEOSIDE-DIPHOSPHATE-SUGAR EPIMERASE"/>
    <property type="match status" value="1"/>
</dbReference>
<feature type="region of interest" description="Disordered" evidence="4">
    <location>
        <begin position="286"/>
        <end position="305"/>
    </location>
</feature>
<protein>
    <submittedName>
        <fullName evidence="6">NAD-dependent epimerase/dehydratase family protein</fullName>
    </submittedName>
</protein>
<accession>A0AB39BI36</accession>
<dbReference type="SUPFAM" id="SSF51735">
    <property type="entry name" value="NAD(P)-binding Rossmann-fold domains"/>
    <property type="match status" value="1"/>
</dbReference>
<evidence type="ECO:0000256" key="3">
    <source>
        <dbReference type="ARBA" id="ARBA00023027"/>
    </source>
</evidence>
<feature type="domain" description="NAD-dependent epimerase/dehydratase" evidence="5">
    <location>
        <begin position="4"/>
        <end position="193"/>
    </location>
</feature>
<dbReference type="AlphaFoldDB" id="A0AB39BI36"/>
<organism evidence="6">
    <name type="scientific">Herbiconiux sp. A18JL235</name>
    <dbReference type="NCBI Taxonomy" id="3152363"/>
    <lineage>
        <taxon>Bacteria</taxon>
        <taxon>Bacillati</taxon>
        <taxon>Actinomycetota</taxon>
        <taxon>Actinomycetes</taxon>
        <taxon>Micrococcales</taxon>
        <taxon>Microbacteriaceae</taxon>
        <taxon>Herbiconiux</taxon>
    </lineage>
</organism>
<gene>
    <name evidence="6" type="ORF">ABFY20_03160</name>
</gene>
<evidence type="ECO:0000259" key="5">
    <source>
        <dbReference type="Pfam" id="PF01370"/>
    </source>
</evidence>
<dbReference type="GO" id="GO:0016491">
    <property type="term" value="F:oxidoreductase activity"/>
    <property type="evidence" value="ECO:0007669"/>
    <property type="project" value="UniProtKB-KW"/>
</dbReference>
<keyword evidence="3" id="KW-0520">NAD</keyword>
<proteinExistence type="inferred from homology"/>
<keyword evidence="2" id="KW-0560">Oxidoreductase</keyword>
<dbReference type="EMBL" id="CP162511">
    <property type="protein sequence ID" value="XDI06113.1"/>
    <property type="molecule type" value="Genomic_DNA"/>
</dbReference>
<evidence type="ECO:0000256" key="1">
    <source>
        <dbReference type="ARBA" id="ARBA00007637"/>
    </source>
</evidence>
<name>A0AB39BI36_9MICO</name>
<dbReference type="InterPro" id="IPR001509">
    <property type="entry name" value="Epimerase_deHydtase"/>
</dbReference>
<comment type="similarity">
    <text evidence="1">Belongs to the NAD(P)-dependent epimerase/dehydratase family.</text>
</comment>
<dbReference type="InterPro" id="IPR036291">
    <property type="entry name" value="NAD(P)-bd_dom_sf"/>
</dbReference>